<evidence type="ECO:0000259" key="1">
    <source>
        <dbReference type="Pfam" id="PF00857"/>
    </source>
</evidence>
<evidence type="ECO:0000313" key="2">
    <source>
        <dbReference type="EMBL" id="RDI58666.1"/>
    </source>
</evidence>
<dbReference type="Proteomes" id="UP000254925">
    <property type="component" value="Unassembled WGS sequence"/>
</dbReference>
<dbReference type="SUPFAM" id="SSF52499">
    <property type="entry name" value="Isochorismatase-like hydrolases"/>
    <property type="match status" value="1"/>
</dbReference>
<dbReference type="InterPro" id="IPR050993">
    <property type="entry name" value="Isochorismatase_domain"/>
</dbReference>
<dbReference type="Gene3D" id="3.40.50.850">
    <property type="entry name" value="Isochorismatase-like"/>
    <property type="match status" value="1"/>
</dbReference>
<protein>
    <submittedName>
        <fullName evidence="2">Nicotinamidase-related amidase</fullName>
    </submittedName>
</protein>
<dbReference type="OrthoDB" id="9796958at2"/>
<dbReference type="CDD" id="cd01012">
    <property type="entry name" value="YcaC_related"/>
    <property type="match status" value="1"/>
</dbReference>
<comment type="caution">
    <text evidence="2">The sequence shown here is derived from an EMBL/GenBank/DDBJ whole genome shotgun (WGS) entry which is preliminary data.</text>
</comment>
<reference evidence="2 3" key="1">
    <citation type="submission" date="2018-07" db="EMBL/GenBank/DDBJ databases">
        <title>Genomic Encyclopedia of Type Strains, Phase IV (KMG-IV): sequencing the most valuable type-strain genomes for metagenomic binning, comparative biology and taxonomic classification.</title>
        <authorList>
            <person name="Goeker M."/>
        </authorList>
    </citation>
    <scope>NUCLEOTIDE SEQUENCE [LARGE SCALE GENOMIC DNA]</scope>
    <source>
        <strain evidence="2 3">DSM 14364</strain>
    </source>
</reference>
<name>A0A370HJA8_9HYPH</name>
<gene>
    <name evidence="2" type="ORF">DES45_105189</name>
</gene>
<dbReference type="InterPro" id="IPR000868">
    <property type="entry name" value="Isochorismatase-like_dom"/>
</dbReference>
<dbReference type="RefSeq" id="WP_114770683.1">
    <property type="nucleotide sequence ID" value="NZ_QQBB01000005.1"/>
</dbReference>
<organism evidence="2 3">
    <name type="scientific">Microvirga subterranea</name>
    <dbReference type="NCBI Taxonomy" id="186651"/>
    <lineage>
        <taxon>Bacteria</taxon>
        <taxon>Pseudomonadati</taxon>
        <taxon>Pseudomonadota</taxon>
        <taxon>Alphaproteobacteria</taxon>
        <taxon>Hyphomicrobiales</taxon>
        <taxon>Methylobacteriaceae</taxon>
        <taxon>Microvirga</taxon>
    </lineage>
</organism>
<evidence type="ECO:0000313" key="3">
    <source>
        <dbReference type="Proteomes" id="UP000254925"/>
    </source>
</evidence>
<accession>A0A370HJA8</accession>
<dbReference type="PANTHER" id="PTHR14119:SF3">
    <property type="entry name" value="ISOCHORISMATASE DOMAIN-CONTAINING PROTEIN 2"/>
    <property type="match status" value="1"/>
</dbReference>
<dbReference type="AlphaFoldDB" id="A0A370HJA8"/>
<dbReference type="InterPro" id="IPR036380">
    <property type="entry name" value="Isochorismatase-like_sf"/>
</dbReference>
<keyword evidence="3" id="KW-1185">Reference proteome</keyword>
<proteinExistence type="predicted"/>
<dbReference type="EMBL" id="QQBB01000005">
    <property type="protein sequence ID" value="RDI58666.1"/>
    <property type="molecule type" value="Genomic_DNA"/>
</dbReference>
<dbReference type="PANTHER" id="PTHR14119">
    <property type="entry name" value="HYDROLASE"/>
    <property type="match status" value="1"/>
</dbReference>
<dbReference type="Pfam" id="PF00857">
    <property type="entry name" value="Isochorismatase"/>
    <property type="match status" value="1"/>
</dbReference>
<feature type="domain" description="Isochorismatase-like" evidence="1">
    <location>
        <begin position="10"/>
        <end position="162"/>
    </location>
</feature>
<sequence length="185" mass="19598">MLLNAARSHLMVVDMQARLMPAIHDGDQIVPRAKILLAAAQRLGVPVTVTEQYPKGLGPTVPEILEAARPSDPVVLPKTAFSAARDAATMERVAGLRGEGRDQAVLCGVESHVCVLQTALGLRAAGLNVFVVADAVSSRAPASVSAACARLLHAGCHWVTTEMVLFEWLEKAGTDEFRALSALIK</sequence>